<reference evidence="2 3" key="1">
    <citation type="submission" date="2020-05" db="EMBL/GenBank/DDBJ databases">
        <title>Complete genome sequence of Gemmatimonas greenlandica TET16.</title>
        <authorList>
            <person name="Zeng Y."/>
        </authorList>
    </citation>
    <scope>NUCLEOTIDE SEQUENCE [LARGE SCALE GENOMIC DNA]</scope>
    <source>
        <strain evidence="2 3">TET16</strain>
    </source>
</reference>
<protein>
    <recommendedName>
        <fullName evidence="4">SGNH hydrolase-type esterase domain-containing protein</fullName>
    </recommendedName>
</protein>
<feature type="chain" id="PRO_5026997150" description="SGNH hydrolase-type esterase domain-containing protein" evidence="1">
    <location>
        <begin position="26"/>
        <end position="257"/>
    </location>
</feature>
<accession>A0A6M4IQ21</accession>
<dbReference type="GO" id="GO:0016788">
    <property type="term" value="F:hydrolase activity, acting on ester bonds"/>
    <property type="evidence" value="ECO:0007669"/>
    <property type="project" value="UniProtKB-ARBA"/>
</dbReference>
<dbReference type="KEGG" id="ggr:HKW67_15435"/>
<evidence type="ECO:0008006" key="4">
    <source>
        <dbReference type="Google" id="ProtNLM"/>
    </source>
</evidence>
<evidence type="ECO:0000313" key="3">
    <source>
        <dbReference type="Proteomes" id="UP000500938"/>
    </source>
</evidence>
<evidence type="ECO:0000256" key="1">
    <source>
        <dbReference type="SAM" id="SignalP"/>
    </source>
</evidence>
<dbReference type="RefSeq" id="WP_171226242.1">
    <property type="nucleotide sequence ID" value="NZ_CP053085.1"/>
</dbReference>
<evidence type="ECO:0000313" key="2">
    <source>
        <dbReference type="EMBL" id="QJR36810.1"/>
    </source>
</evidence>
<feature type="signal peptide" evidence="1">
    <location>
        <begin position="1"/>
        <end position="25"/>
    </location>
</feature>
<proteinExistence type="predicted"/>
<name>A0A6M4IQ21_9BACT</name>
<keyword evidence="1" id="KW-0732">Signal</keyword>
<dbReference type="EMBL" id="CP053085">
    <property type="protein sequence ID" value="QJR36810.1"/>
    <property type="molecule type" value="Genomic_DNA"/>
</dbReference>
<dbReference type="Proteomes" id="UP000500938">
    <property type="component" value="Chromosome"/>
</dbReference>
<sequence length="257" mass="27352">MPRFLSTALASITMLATIFVPSMLAGCKSAPTAPGFPEGTVRVLFIGNSLTYTNDLPGMFAAVAQQAGRTDVRAAGVAFADFALEDHWAEGTALSSLAKNRWEYVVMQQGSSALAASQSNLRTWSLQFDSKIRAAGATPVMYMVWPTVDRTFDFPAVRESYTNAAFAIDGLFAPAGDAWVAYGNLNALYAADGLHPTTAGTYLAAIVLLERLTGIRVELLPATIPGSAIAPNDVRALQRAARTALDRNPARPRAVPQ</sequence>
<dbReference type="Gene3D" id="3.40.50.1110">
    <property type="entry name" value="SGNH hydrolase"/>
    <property type="match status" value="1"/>
</dbReference>
<dbReference type="SUPFAM" id="SSF52266">
    <property type="entry name" value="SGNH hydrolase"/>
    <property type="match status" value="1"/>
</dbReference>
<dbReference type="PROSITE" id="PS51257">
    <property type="entry name" value="PROKAR_LIPOPROTEIN"/>
    <property type="match status" value="1"/>
</dbReference>
<dbReference type="AlphaFoldDB" id="A0A6M4IQ21"/>
<organism evidence="2 3">
    <name type="scientific">Gemmatimonas groenlandica</name>
    <dbReference type="NCBI Taxonomy" id="2732249"/>
    <lineage>
        <taxon>Bacteria</taxon>
        <taxon>Pseudomonadati</taxon>
        <taxon>Gemmatimonadota</taxon>
        <taxon>Gemmatimonadia</taxon>
        <taxon>Gemmatimonadales</taxon>
        <taxon>Gemmatimonadaceae</taxon>
        <taxon>Gemmatimonas</taxon>
    </lineage>
</organism>
<keyword evidence="3" id="KW-1185">Reference proteome</keyword>
<dbReference type="InterPro" id="IPR036514">
    <property type="entry name" value="SGNH_hydro_sf"/>
</dbReference>
<gene>
    <name evidence="2" type="ORF">HKW67_15435</name>
</gene>